<feature type="binding site" evidence="5">
    <location>
        <position position="82"/>
    </location>
    <ligand>
        <name>FAD</name>
        <dbReference type="ChEBI" id="CHEBI:57692"/>
    </ligand>
</feature>
<dbReference type="GO" id="GO:0016614">
    <property type="term" value="F:oxidoreductase activity, acting on CH-OH group of donors"/>
    <property type="evidence" value="ECO:0007669"/>
    <property type="project" value="InterPro"/>
</dbReference>
<reference evidence="7" key="1">
    <citation type="submission" date="2019-11" db="EMBL/GenBank/DDBJ databases">
        <title>Description of Pedobacter sp. LMG 31464T.</title>
        <authorList>
            <person name="Carlier A."/>
            <person name="Qi S."/>
            <person name="Vandamme P."/>
        </authorList>
    </citation>
    <scope>NUCLEOTIDE SEQUENCE</scope>
    <source>
        <strain evidence="7">LMG 31464</strain>
    </source>
</reference>
<dbReference type="EMBL" id="WNXD01000002">
    <property type="protein sequence ID" value="MBB2147044.1"/>
    <property type="molecule type" value="Genomic_DNA"/>
</dbReference>
<protein>
    <submittedName>
        <fullName evidence="7">Choline dehydrogenase</fullName>
    </submittedName>
</protein>
<accession>A0A923IXD2</accession>
<evidence type="ECO:0000256" key="1">
    <source>
        <dbReference type="ARBA" id="ARBA00001974"/>
    </source>
</evidence>
<sequence>MTYDYIIIGAGSAGCVLANRLSANSSNKVLLIEAGGKDKKLEIHIPGGYSKLHKSNVDWGGYWTEPQEHALGRKIYLPRGKVLGGCSSTNAMAYVRGDKHDYNDWAALGNKGWSYDEVLPYFKKSEHNEDIHNTYHGQNGELNVSFAKQFKTPFATAFVNACQEVGFAKNDDYNGENIEGAGFFQFNIKNGKRNSAAVVFLKPALSRSNLTVLTHTHTKKVIVKNGKAIGIEILTGKNATQEIFANKEVILSAGAFASPQLLMLSGIGDKEELNRFGIECMQHLPGVGKNLQDHLFFAVSALATVKEGQNHHIKPLNQVLDIANYLLFKKGALTIGPLEAVAFGSTSINPDRVDYQFQFTAAHVGGEYLTDVYNLKSFPVNEDGFTILPTLLRPKSRGYLTLRSNNPLDFPVIQPNFLSDEHDKKVMVEAAKKAIEVLQAQAFSPYRKQIICPPDFSSDEAILLHIQKIMETVYHPVGTCKMGNDEMAVVDEQLRVKGISNLRVVDASIMPTIVSGNTNAPVYMIAEKAADMILTT</sequence>
<dbReference type="AlphaFoldDB" id="A0A923IXD2"/>
<dbReference type="SUPFAM" id="SSF54373">
    <property type="entry name" value="FAD-linked reductases, C-terminal domain"/>
    <property type="match status" value="1"/>
</dbReference>
<evidence type="ECO:0000313" key="8">
    <source>
        <dbReference type="Proteomes" id="UP000601055"/>
    </source>
</evidence>
<dbReference type="SUPFAM" id="SSF51905">
    <property type="entry name" value="FAD/NAD(P)-binding domain"/>
    <property type="match status" value="1"/>
</dbReference>
<dbReference type="PANTHER" id="PTHR11552">
    <property type="entry name" value="GLUCOSE-METHANOL-CHOLINE GMC OXIDOREDUCTASE"/>
    <property type="match status" value="1"/>
</dbReference>
<comment type="similarity">
    <text evidence="2">Belongs to the GMC oxidoreductase family.</text>
</comment>
<keyword evidence="4 5" id="KW-0274">FAD</keyword>
<evidence type="ECO:0000259" key="6">
    <source>
        <dbReference type="PROSITE" id="PS00624"/>
    </source>
</evidence>
<comment type="cofactor">
    <cofactor evidence="1 5">
        <name>FAD</name>
        <dbReference type="ChEBI" id="CHEBI:57692"/>
    </cofactor>
</comment>
<comment type="caution">
    <text evidence="7">The sequence shown here is derived from an EMBL/GenBank/DDBJ whole genome shotgun (WGS) entry which is preliminary data.</text>
</comment>
<keyword evidence="8" id="KW-1185">Reference proteome</keyword>
<name>A0A923IXD2_9SPHI</name>
<dbReference type="InterPro" id="IPR007867">
    <property type="entry name" value="GMC_OxRtase_C"/>
</dbReference>
<dbReference type="InterPro" id="IPR036188">
    <property type="entry name" value="FAD/NAD-bd_sf"/>
</dbReference>
<evidence type="ECO:0000256" key="5">
    <source>
        <dbReference type="PIRSR" id="PIRSR000137-2"/>
    </source>
</evidence>
<dbReference type="Pfam" id="PF05199">
    <property type="entry name" value="GMC_oxred_C"/>
    <property type="match status" value="1"/>
</dbReference>
<evidence type="ECO:0000256" key="2">
    <source>
        <dbReference type="ARBA" id="ARBA00010790"/>
    </source>
</evidence>
<dbReference type="PANTHER" id="PTHR11552:SF147">
    <property type="entry name" value="CHOLINE DEHYDROGENASE, MITOCHONDRIAL"/>
    <property type="match status" value="1"/>
</dbReference>
<dbReference type="Pfam" id="PF00732">
    <property type="entry name" value="GMC_oxred_N"/>
    <property type="match status" value="1"/>
</dbReference>
<dbReference type="RefSeq" id="WP_182923671.1">
    <property type="nucleotide sequence ID" value="NZ_WNXD01000002.1"/>
</dbReference>
<evidence type="ECO:0000256" key="4">
    <source>
        <dbReference type="ARBA" id="ARBA00022827"/>
    </source>
</evidence>
<dbReference type="Proteomes" id="UP000601055">
    <property type="component" value="Unassembled WGS sequence"/>
</dbReference>
<dbReference type="GO" id="GO:0050660">
    <property type="term" value="F:flavin adenine dinucleotide binding"/>
    <property type="evidence" value="ECO:0007669"/>
    <property type="project" value="InterPro"/>
</dbReference>
<evidence type="ECO:0000256" key="3">
    <source>
        <dbReference type="ARBA" id="ARBA00022630"/>
    </source>
</evidence>
<dbReference type="Gene3D" id="3.50.50.60">
    <property type="entry name" value="FAD/NAD(P)-binding domain"/>
    <property type="match status" value="1"/>
</dbReference>
<proteinExistence type="inferred from homology"/>
<dbReference type="PIRSF" id="PIRSF000137">
    <property type="entry name" value="Alcohol_oxidase"/>
    <property type="match status" value="1"/>
</dbReference>
<gene>
    <name evidence="7" type="ORF">GM921_16185</name>
</gene>
<dbReference type="PROSITE" id="PS00624">
    <property type="entry name" value="GMC_OXRED_2"/>
    <property type="match status" value="1"/>
</dbReference>
<dbReference type="InterPro" id="IPR000172">
    <property type="entry name" value="GMC_OxRdtase_N"/>
</dbReference>
<dbReference type="Gene3D" id="3.30.560.10">
    <property type="entry name" value="Glucose Oxidase, domain 3"/>
    <property type="match status" value="1"/>
</dbReference>
<evidence type="ECO:0000313" key="7">
    <source>
        <dbReference type="EMBL" id="MBB2147044.1"/>
    </source>
</evidence>
<organism evidence="7 8">
    <name type="scientific">Pedobacter planticolens</name>
    <dbReference type="NCBI Taxonomy" id="2679964"/>
    <lineage>
        <taxon>Bacteria</taxon>
        <taxon>Pseudomonadati</taxon>
        <taxon>Bacteroidota</taxon>
        <taxon>Sphingobacteriia</taxon>
        <taxon>Sphingobacteriales</taxon>
        <taxon>Sphingobacteriaceae</taxon>
        <taxon>Pedobacter</taxon>
    </lineage>
</organism>
<keyword evidence="3" id="KW-0285">Flavoprotein</keyword>
<feature type="domain" description="Glucose-methanol-choline oxidoreductase N-terminal" evidence="6">
    <location>
        <begin position="254"/>
        <end position="268"/>
    </location>
</feature>
<dbReference type="InterPro" id="IPR012132">
    <property type="entry name" value="GMC_OxRdtase"/>
</dbReference>